<accession>A0A8K0R5I6</accession>
<gene>
    <name evidence="3" type="ORF">FB567DRAFT_347229</name>
</gene>
<keyword evidence="2" id="KW-0812">Transmembrane</keyword>
<organism evidence="3 4">
    <name type="scientific">Paraphoma chrysanthemicola</name>
    <dbReference type="NCBI Taxonomy" id="798071"/>
    <lineage>
        <taxon>Eukaryota</taxon>
        <taxon>Fungi</taxon>
        <taxon>Dikarya</taxon>
        <taxon>Ascomycota</taxon>
        <taxon>Pezizomycotina</taxon>
        <taxon>Dothideomycetes</taxon>
        <taxon>Pleosporomycetidae</taxon>
        <taxon>Pleosporales</taxon>
        <taxon>Pleosporineae</taxon>
        <taxon>Phaeosphaeriaceae</taxon>
        <taxon>Paraphoma</taxon>
    </lineage>
</organism>
<feature type="transmembrane region" description="Helical" evidence="2">
    <location>
        <begin position="241"/>
        <end position="259"/>
    </location>
</feature>
<keyword evidence="4" id="KW-1185">Reference proteome</keyword>
<evidence type="ECO:0000256" key="2">
    <source>
        <dbReference type="SAM" id="Phobius"/>
    </source>
</evidence>
<comment type="caution">
    <text evidence="3">The sequence shown here is derived from an EMBL/GenBank/DDBJ whole genome shotgun (WGS) entry which is preliminary data.</text>
</comment>
<name>A0A8K0R5I6_9PLEO</name>
<evidence type="ECO:0000313" key="3">
    <source>
        <dbReference type="EMBL" id="KAH7087529.1"/>
    </source>
</evidence>
<evidence type="ECO:0008006" key="5">
    <source>
        <dbReference type="Google" id="ProtNLM"/>
    </source>
</evidence>
<feature type="region of interest" description="Disordered" evidence="1">
    <location>
        <begin position="718"/>
        <end position="749"/>
    </location>
</feature>
<keyword evidence="2" id="KW-0472">Membrane</keyword>
<protein>
    <recommendedName>
        <fullName evidence="5">Transmembrane protein</fullName>
    </recommendedName>
</protein>
<sequence length="749" mass="84846">MMPNPNFTQCGQTYMSDPALIARFNYSGRVRNIPANPLTQITYEGCTTLCGSGNEYYPWAEISATITTWVLPILGTLLQAPFESNAFWRTIKAMNRWIGSPITSLACILWDIEISGKCALFVDMSVPYNETPDENSEFASMRDSFYILMNLNQYKMKPVISMTREAEGLLRIVLFSKDLKLVGRKKTLIHMRYRLAQDLRSNRRRGVVPIFISTLWFILALGISIEAAFGDIGSNLQAHNLAMGLFVSWFPILILCSILDRNPVASDDIQRKLNKLVDTVCDSIIDSENRAVFIASFRDMPQSQQMAYWVEKIAAKADVIKGEYFCGFSGQARTRFHYGAAYAILCDIEKSYIAERGRGWLENAREASAALVLGQVDHGFTWFDGRQFWQVLASIFLVGGTSAGAFILSYNTPTVGLGCRTGGYLVFFVIALVLLLAEIAVWWLTSPLRKHERFNDHLEDYSRHLANGNHRRPKHTSLPGLASYKAFLSRLLTWIESFVTSLATLPIRLLPYKHKKSKIQGTTSSVHNHFLTLQNLTTRNWFQRAFFTPLEFSNMVWATYLVFAQTIGAFNNCACMTSIWGGIGGYLDFMQYSTADGSVVQEYWIMGTAVTCVVMGLGMGYIVLEWLIQAHLSTESYEDAMTGLRRVRRFRRLTHWVRYPSAILVLLINNTLSACRFRTTNESKVLVWAKESSYQPSVRQMVMNMATAVQHLPFRELSSSNGTGSPIEKKHESPLKEEKMDWDEEKAVA</sequence>
<feature type="compositionally biased region" description="Basic and acidic residues" evidence="1">
    <location>
        <begin position="727"/>
        <end position="749"/>
    </location>
</feature>
<evidence type="ECO:0000256" key="1">
    <source>
        <dbReference type="SAM" id="MobiDB-lite"/>
    </source>
</evidence>
<dbReference type="OrthoDB" id="5392263at2759"/>
<dbReference type="EMBL" id="JAGMVJ010000009">
    <property type="protein sequence ID" value="KAH7087529.1"/>
    <property type="molecule type" value="Genomic_DNA"/>
</dbReference>
<feature type="transmembrane region" description="Helical" evidence="2">
    <location>
        <begin position="388"/>
        <end position="410"/>
    </location>
</feature>
<proteinExistence type="predicted"/>
<feature type="transmembrane region" description="Helical" evidence="2">
    <location>
        <begin position="207"/>
        <end position="229"/>
    </location>
</feature>
<dbReference type="AlphaFoldDB" id="A0A8K0R5I6"/>
<keyword evidence="2" id="KW-1133">Transmembrane helix</keyword>
<dbReference type="Proteomes" id="UP000813461">
    <property type="component" value="Unassembled WGS sequence"/>
</dbReference>
<feature type="transmembrane region" description="Helical" evidence="2">
    <location>
        <begin position="422"/>
        <end position="444"/>
    </location>
</feature>
<reference evidence="3" key="1">
    <citation type="journal article" date="2021" name="Nat. Commun.">
        <title>Genetic determinants of endophytism in the Arabidopsis root mycobiome.</title>
        <authorList>
            <person name="Mesny F."/>
            <person name="Miyauchi S."/>
            <person name="Thiergart T."/>
            <person name="Pickel B."/>
            <person name="Atanasova L."/>
            <person name="Karlsson M."/>
            <person name="Huettel B."/>
            <person name="Barry K.W."/>
            <person name="Haridas S."/>
            <person name="Chen C."/>
            <person name="Bauer D."/>
            <person name="Andreopoulos W."/>
            <person name="Pangilinan J."/>
            <person name="LaButti K."/>
            <person name="Riley R."/>
            <person name="Lipzen A."/>
            <person name="Clum A."/>
            <person name="Drula E."/>
            <person name="Henrissat B."/>
            <person name="Kohler A."/>
            <person name="Grigoriev I.V."/>
            <person name="Martin F.M."/>
            <person name="Hacquard S."/>
        </authorList>
    </citation>
    <scope>NUCLEOTIDE SEQUENCE</scope>
    <source>
        <strain evidence="3">MPI-SDFR-AT-0120</strain>
    </source>
</reference>
<feature type="transmembrane region" description="Helical" evidence="2">
    <location>
        <begin position="603"/>
        <end position="624"/>
    </location>
</feature>
<feature type="transmembrane region" description="Helical" evidence="2">
    <location>
        <begin position="560"/>
        <end position="583"/>
    </location>
</feature>
<evidence type="ECO:0000313" key="4">
    <source>
        <dbReference type="Proteomes" id="UP000813461"/>
    </source>
</evidence>